<keyword evidence="3" id="KW-1185">Reference proteome</keyword>
<dbReference type="OrthoDB" id="6240472at2759"/>
<dbReference type="AlphaFoldDB" id="A0A8J4TR53"/>
<protein>
    <recommendedName>
        <fullName evidence="4">Apple domain-containing protein</fullName>
    </recommendedName>
</protein>
<evidence type="ECO:0008006" key="4">
    <source>
        <dbReference type="Google" id="ProtNLM"/>
    </source>
</evidence>
<accession>A0A8J4TR53</accession>
<evidence type="ECO:0000313" key="3">
    <source>
        <dbReference type="Proteomes" id="UP000748531"/>
    </source>
</evidence>
<feature type="signal peptide" evidence="1">
    <location>
        <begin position="1"/>
        <end position="21"/>
    </location>
</feature>
<name>A0A8J4TR53_9TREM</name>
<dbReference type="EMBL" id="LUCH01000616">
    <property type="protein sequence ID" value="KAF5404714.1"/>
    <property type="molecule type" value="Genomic_DNA"/>
</dbReference>
<sequence>MLLRFWRVFTLLWWCNYVSQCGVPFTGCPDDLDHVGSNVCVMNLGDTNMFCNAAERCAGVGELRGWKLFLIGHNAPLVENIHAFTLHPVWTGVNQLLINRQTATDGWGDTNPDTPEYKTPLDFPWFNNQPSADNPYTYYNFRHKAFFGRSTSNTDDPSVYCEFGGLLPSGVTTTKFRTDFPEKISEFFPSNPEFTGCYVNDRTRTTKIKCGFMCAQNHACRSVYFDEQTGQCIQVLYADSPLAQYHRKMGTTWVRFAKTPAVRMP</sequence>
<evidence type="ECO:0000256" key="1">
    <source>
        <dbReference type="SAM" id="SignalP"/>
    </source>
</evidence>
<comment type="caution">
    <text evidence="2">The sequence shown here is derived from an EMBL/GenBank/DDBJ whole genome shotgun (WGS) entry which is preliminary data.</text>
</comment>
<keyword evidence="1" id="KW-0732">Signal</keyword>
<gene>
    <name evidence="2" type="ORF">PHET_01707</name>
</gene>
<proteinExistence type="predicted"/>
<dbReference type="Proteomes" id="UP000748531">
    <property type="component" value="Unassembled WGS sequence"/>
</dbReference>
<organism evidence="2 3">
    <name type="scientific">Paragonimus heterotremus</name>
    <dbReference type="NCBI Taxonomy" id="100268"/>
    <lineage>
        <taxon>Eukaryota</taxon>
        <taxon>Metazoa</taxon>
        <taxon>Spiralia</taxon>
        <taxon>Lophotrochozoa</taxon>
        <taxon>Platyhelminthes</taxon>
        <taxon>Trematoda</taxon>
        <taxon>Digenea</taxon>
        <taxon>Plagiorchiida</taxon>
        <taxon>Troglotremata</taxon>
        <taxon>Troglotrematidae</taxon>
        <taxon>Paragonimus</taxon>
    </lineage>
</organism>
<feature type="chain" id="PRO_5035206182" description="Apple domain-containing protein" evidence="1">
    <location>
        <begin position="22"/>
        <end position="265"/>
    </location>
</feature>
<reference evidence="2" key="1">
    <citation type="submission" date="2019-05" db="EMBL/GenBank/DDBJ databases">
        <title>Annotation for the trematode Paragonimus heterotremus.</title>
        <authorList>
            <person name="Choi Y.-J."/>
        </authorList>
    </citation>
    <scope>NUCLEOTIDE SEQUENCE</scope>
    <source>
        <strain evidence="2">LC</strain>
    </source>
</reference>
<evidence type="ECO:0000313" key="2">
    <source>
        <dbReference type="EMBL" id="KAF5404714.1"/>
    </source>
</evidence>